<proteinExistence type="predicted"/>
<evidence type="ECO:0008006" key="2">
    <source>
        <dbReference type="Google" id="ProtNLM"/>
    </source>
</evidence>
<dbReference type="Gene3D" id="3.30.450.150">
    <property type="entry name" value="Haem-degrading domain"/>
    <property type="match status" value="1"/>
</dbReference>
<evidence type="ECO:0000313" key="1">
    <source>
        <dbReference type="EMBL" id="SVE27680.1"/>
    </source>
</evidence>
<dbReference type="AlphaFoldDB" id="A0A383C6M2"/>
<accession>A0A383C6M2</accession>
<gene>
    <name evidence="1" type="ORF">METZ01_LOCUS480534</name>
</gene>
<dbReference type="InterPro" id="IPR052517">
    <property type="entry name" value="GlcG_carb_metab_protein"/>
</dbReference>
<dbReference type="PANTHER" id="PTHR34309">
    <property type="entry name" value="SLR1406 PROTEIN"/>
    <property type="match status" value="1"/>
</dbReference>
<dbReference type="InterPro" id="IPR038084">
    <property type="entry name" value="PduO/GlcC-like_sf"/>
</dbReference>
<dbReference type="Pfam" id="PF03928">
    <property type="entry name" value="HbpS-like"/>
    <property type="match status" value="1"/>
</dbReference>
<name>A0A383C6M2_9ZZZZ</name>
<sequence>MIRKPLLAIALAAFFGCAPPEGEAQLTMAQAQAAVDAAETEARANDWNLTIFVADAEGVPLYLRRMDGAPAMTTDIVVRKVHVVITTGGTSGAYGEALAAGTVDSIPGGIHYEGGLPIFVDGEFVGAMAASGARGSEDAQAVRAGLAAIGATSESGM</sequence>
<reference evidence="1" key="1">
    <citation type="submission" date="2018-05" db="EMBL/GenBank/DDBJ databases">
        <authorList>
            <person name="Lanie J.A."/>
            <person name="Ng W.-L."/>
            <person name="Kazmierczak K.M."/>
            <person name="Andrzejewski T.M."/>
            <person name="Davidsen T.M."/>
            <person name="Wayne K.J."/>
            <person name="Tettelin H."/>
            <person name="Glass J.I."/>
            <person name="Rusch D."/>
            <person name="Podicherti R."/>
            <person name="Tsui H.-C.T."/>
            <person name="Winkler M.E."/>
        </authorList>
    </citation>
    <scope>NUCLEOTIDE SEQUENCE</scope>
</reference>
<dbReference type="SUPFAM" id="SSF143744">
    <property type="entry name" value="GlcG-like"/>
    <property type="match status" value="1"/>
</dbReference>
<dbReference type="PROSITE" id="PS51257">
    <property type="entry name" value="PROKAR_LIPOPROTEIN"/>
    <property type="match status" value="1"/>
</dbReference>
<dbReference type="PANTHER" id="PTHR34309:SF1">
    <property type="entry name" value="PROTEIN GLCG"/>
    <property type="match status" value="1"/>
</dbReference>
<protein>
    <recommendedName>
        <fullName evidence="2">Heme-binding protein</fullName>
    </recommendedName>
</protein>
<dbReference type="EMBL" id="UINC01206173">
    <property type="protein sequence ID" value="SVE27680.1"/>
    <property type="molecule type" value="Genomic_DNA"/>
</dbReference>
<dbReference type="InterPro" id="IPR005624">
    <property type="entry name" value="PduO/GlcC-like"/>
</dbReference>
<organism evidence="1">
    <name type="scientific">marine metagenome</name>
    <dbReference type="NCBI Taxonomy" id="408172"/>
    <lineage>
        <taxon>unclassified sequences</taxon>
        <taxon>metagenomes</taxon>
        <taxon>ecological metagenomes</taxon>
    </lineage>
</organism>